<protein>
    <submittedName>
        <fullName evidence="2 4">Uncharacterized protein</fullName>
    </submittedName>
</protein>
<name>A0A183UGW0_TOXCA</name>
<reference evidence="4" key="1">
    <citation type="submission" date="2016-06" db="UniProtKB">
        <authorList>
            <consortium name="WormBaseParasite"/>
        </authorList>
    </citation>
    <scope>IDENTIFICATION</scope>
</reference>
<accession>A0A183UGW0</accession>
<keyword evidence="3" id="KW-1185">Reference proteome</keyword>
<dbReference type="WBParaSite" id="TCNE_0000773001-mRNA-1">
    <property type="protein sequence ID" value="TCNE_0000773001-mRNA-1"/>
    <property type="gene ID" value="TCNE_0000773001"/>
</dbReference>
<feature type="region of interest" description="Disordered" evidence="1">
    <location>
        <begin position="21"/>
        <end position="57"/>
    </location>
</feature>
<proteinExistence type="predicted"/>
<dbReference type="AlphaFoldDB" id="A0A183UGW0"/>
<sequence length="126" mass="14040">MMAQLEPNFWEAGAGKNAGARFSRTAEIESELESDTKTSSPKTALHLMTPRGPASSSRSWAQHLACFTNHILLERPSELRFDDIVKTLKQLLGRKTSVLTCHYACLGTPAQRRTSQRLYWGCQSAT</sequence>
<evidence type="ECO:0000313" key="4">
    <source>
        <dbReference type="WBParaSite" id="TCNE_0000773001-mRNA-1"/>
    </source>
</evidence>
<evidence type="ECO:0000256" key="1">
    <source>
        <dbReference type="SAM" id="MobiDB-lite"/>
    </source>
</evidence>
<organism evidence="3 4">
    <name type="scientific">Toxocara canis</name>
    <name type="common">Canine roundworm</name>
    <dbReference type="NCBI Taxonomy" id="6265"/>
    <lineage>
        <taxon>Eukaryota</taxon>
        <taxon>Metazoa</taxon>
        <taxon>Ecdysozoa</taxon>
        <taxon>Nematoda</taxon>
        <taxon>Chromadorea</taxon>
        <taxon>Rhabditida</taxon>
        <taxon>Spirurina</taxon>
        <taxon>Ascaridomorpha</taxon>
        <taxon>Ascaridoidea</taxon>
        <taxon>Toxocaridae</taxon>
        <taxon>Toxocara</taxon>
    </lineage>
</organism>
<evidence type="ECO:0000313" key="3">
    <source>
        <dbReference type="Proteomes" id="UP000050794"/>
    </source>
</evidence>
<dbReference type="Proteomes" id="UP000050794">
    <property type="component" value="Unassembled WGS sequence"/>
</dbReference>
<gene>
    <name evidence="2" type="ORF">TCNE_LOCUS7730</name>
</gene>
<evidence type="ECO:0000313" key="2">
    <source>
        <dbReference type="EMBL" id="VDM39051.1"/>
    </source>
</evidence>
<reference evidence="2 3" key="2">
    <citation type="submission" date="2018-11" db="EMBL/GenBank/DDBJ databases">
        <authorList>
            <consortium name="Pathogen Informatics"/>
        </authorList>
    </citation>
    <scope>NUCLEOTIDE SEQUENCE [LARGE SCALE GENOMIC DNA]</scope>
</reference>
<dbReference type="EMBL" id="UYWY01019743">
    <property type="protein sequence ID" value="VDM39051.1"/>
    <property type="molecule type" value="Genomic_DNA"/>
</dbReference>